<sequence length="132" mass="14471">MQIESPPRRRRALISLTPLIDVVFILLIFFMLASSFLDWSAVPLSTPSAQQAPTSVDDPPLSVRIAVGSGVRIEGEAVEHGAIEGVIRQYLDEHPGRTVVVQPEGGVALQQVVNVLDEIRHANPRSMRLARE</sequence>
<comment type="subcellular location">
    <subcellularLocation>
        <location evidence="1">Cell membrane</location>
        <topology evidence="1">Single-pass membrane protein</topology>
    </subcellularLocation>
    <subcellularLocation>
        <location evidence="7">Cell membrane</location>
        <topology evidence="7">Single-pass type II membrane protein</topology>
    </subcellularLocation>
</comment>
<gene>
    <name evidence="9" type="ORF">SAMN05444515_106105</name>
</gene>
<dbReference type="STRING" id="1396821.SAMN05444515_106105"/>
<keyword evidence="5 8" id="KW-1133">Transmembrane helix</keyword>
<dbReference type="Proteomes" id="UP000199256">
    <property type="component" value="Unassembled WGS sequence"/>
</dbReference>
<evidence type="ECO:0000313" key="10">
    <source>
        <dbReference type="Proteomes" id="UP000199256"/>
    </source>
</evidence>
<keyword evidence="3" id="KW-1003">Cell membrane</keyword>
<keyword evidence="7" id="KW-0813">Transport</keyword>
<comment type="similarity">
    <text evidence="2 7">Belongs to the ExbD/TolR family.</text>
</comment>
<evidence type="ECO:0000256" key="4">
    <source>
        <dbReference type="ARBA" id="ARBA00022692"/>
    </source>
</evidence>
<protein>
    <submittedName>
        <fullName evidence="9">Biopolymer transport protein ExbD</fullName>
    </submittedName>
</protein>
<evidence type="ECO:0000256" key="7">
    <source>
        <dbReference type="RuleBase" id="RU003879"/>
    </source>
</evidence>
<feature type="transmembrane region" description="Helical" evidence="8">
    <location>
        <begin position="12"/>
        <end position="37"/>
    </location>
</feature>
<dbReference type="GO" id="GO:0022857">
    <property type="term" value="F:transmembrane transporter activity"/>
    <property type="evidence" value="ECO:0007669"/>
    <property type="project" value="InterPro"/>
</dbReference>
<evidence type="ECO:0000256" key="2">
    <source>
        <dbReference type="ARBA" id="ARBA00005811"/>
    </source>
</evidence>
<evidence type="ECO:0000256" key="6">
    <source>
        <dbReference type="ARBA" id="ARBA00023136"/>
    </source>
</evidence>
<dbReference type="GO" id="GO:0015031">
    <property type="term" value="P:protein transport"/>
    <property type="evidence" value="ECO:0007669"/>
    <property type="project" value="UniProtKB-KW"/>
</dbReference>
<evidence type="ECO:0000256" key="3">
    <source>
        <dbReference type="ARBA" id="ARBA00022475"/>
    </source>
</evidence>
<dbReference type="AlphaFoldDB" id="A0A1H7KT03"/>
<dbReference type="GO" id="GO:0005886">
    <property type="term" value="C:plasma membrane"/>
    <property type="evidence" value="ECO:0007669"/>
    <property type="project" value="UniProtKB-SubCell"/>
</dbReference>
<evidence type="ECO:0000256" key="1">
    <source>
        <dbReference type="ARBA" id="ARBA00004162"/>
    </source>
</evidence>
<name>A0A1H7KT03_9GAMM</name>
<organism evidence="9 10">
    <name type="scientific">Ectothiorhodospira marina</name>
    <dbReference type="NCBI Taxonomy" id="1396821"/>
    <lineage>
        <taxon>Bacteria</taxon>
        <taxon>Pseudomonadati</taxon>
        <taxon>Pseudomonadota</taxon>
        <taxon>Gammaproteobacteria</taxon>
        <taxon>Chromatiales</taxon>
        <taxon>Ectothiorhodospiraceae</taxon>
        <taxon>Ectothiorhodospira</taxon>
    </lineage>
</organism>
<proteinExistence type="inferred from homology"/>
<evidence type="ECO:0000313" key="9">
    <source>
        <dbReference type="EMBL" id="SEK89882.1"/>
    </source>
</evidence>
<evidence type="ECO:0000256" key="5">
    <source>
        <dbReference type="ARBA" id="ARBA00022989"/>
    </source>
</evidence>
<keyword evidence="7" id="KW-0653">Protein transport</keyword>
<dbReference type="Gene3D" id="3.30.420.270">
    <property type="match status" value="1"/>
</dbReference>
<accession>A0A1H7KT03</accession>
<keyword evidence="6 8" id="KW-0472">Membrane</keyword>
<evidence type="ECO:0000256" key="8">
    <source>
        <dbReference type="SAM" id="Phobius"/>
    </source>
</evidence>
<dbReference type="InterPro" id="IPR003400">
    <property type="entry name" value="ExbD"/>
</dbReference>
<dbReference type="RefSeq" id="WP_090252784.1">
    <property type="nucleotide sequence ID" value="NZ_FOAA01000006.1"/>
</dbReference>
<keyword evidence="10" id="KW-1185">Reference proteome</keyword>
<dbReference type="Pfam" id="PF02472">
    <property type="entry name" value="ExbD"/>
    <property type="match status" value="1"/>
</dbReference>
<reference evidence="10" key="1">
    <citation type="submission" date="2016-10" db="EMBL/GenBank/DDBJ databases">
        <authorList>
            <person name="Varghese N."/>
            <person name="Submissions S."/>
        </authorList>
    </citation>
    <scope>NUCLEOTIDE SEQUENCE [LARGE SCALE GENOMIC DNA]</scope>
    <source>
        <strain evidence="10">DSM 241</strain>
    </source>
</reference>
<keyword evidence="4 7" id="KW-0812">Transmembrane</keyword>
<dbReference type="PANTHER" id="PTHR30558">
    <property type="entry name" value="EXBD MEMBRANE COMPONENT OF PMF-DRIVEN MACROMOLECULE IMPORT SYSTEM"/>
    <property type="match status" value="1"/>
</dbReference>
<dbReference type="EMBL" id="FOAA01000006">
    <property type="protein sequence ID" value="SEK89882.1"/>
    <property type="molecule type" value="Genomic_DNA"/>
</dbReference>
<dbReference type="OrthoDB" id="9793581at2"/>